<organism evidence="1">
    <name type="scientific">Oikopleura dioica</name>
    <name type="common">Tunicate</name>
    <dbReference type="NCBI Taxonomy" id="34765"/>
    <lineage>
        <taxon>Eukaryota</taxon>
        <taxon>Metazoa</taxon>
        <taxon>Chordata</taxon>
        <taxon>Tunicata</taxon>
        <taxon>Appendicularia</taxon>
        <taxon>Copelata</taxon>
        <taxon>Oikopleuridae</taxon>
        <taxon>Oikopleura</taxon>
    </lineage>
</organism>
<proteinExistence type="predicted"/>
<name>E4Y4V6_OIKDI</name>
<dbReference type="Proteomes" id="UP000011014">
    <property type="component" value="Unassembled WGS sequence"/>
</dbReference>
<dbReference type="SUPFAM" id="SSF117281">
    <property type="entry name" value="Kelch motif"/>
    <property type="match status" value="1"/>
</dbReference>
<protein>
    <submittedName>
        <fullName evidence="1">Uncharacterized protein</fullName>
    </submittedName>
</protein>
<gene>
    <name evidence="1" type="ORF">GSOID_T00018587001</name>
</gene>
<reference evidence="1" key="1">
    <citation type="journal article" date="2010" name="Science">
        <title>Plasticity of animal genome architecture unmasked by rapid evolution of a pelagic tunicate.</title>
        <authorList>
            <person name="Denoeud F."/>
            <person name="Henriet S."/>
            <person name="Mungpakdee S."/>
            <person name="Aury J.M."/>
            <person name="Da Silva C."/>
            <person name="Brinkmann H."/>
            <person name="Mikhaleva J."/>
            <person name="Olsen L.C."/>
            <person name="Jubin C."/>
            <person name="Canestro C."/>
            <person name="Bouquet J.M."/>
            <person name="Danks G."/>
            <person name="Poulain J."/>
            <person name="Campsteijn C."/>
            <person name="Adamski M."/>
            <person name="Cross I."/>
            <person name="Yadetie F."/>
            <person name="Muffato M."/>
            <person name="Louis A."/>
            <person name="Butcher S."/>
            <person name="Tsagkogeorga G."/>
            <person name="Konrad A."/>
            <person name="Singh S."/>
            <person name="Jensen M.F."/>
            <person name="Cong E.H."/>
            <person name="Eikeseth-Otteraa H."/>
            <person name="Noel B."/>
            <person name="Anthouard V."/>
            <person name="Porcel B.M."/>
            <person name="Kachouri-Lafond R."/>
            <person name="Nishino A."/>
            <person name="Ugolini M."/>
            <person name="Chourrout P."/>
            <person name="Nishida H."/>
            <person name="Aasland R."/>
            <person name="Huzurbazar S."/>
            <person name="Westhof E."/>
            <person name="Delsuc F."/>
            <person name="Lehrach H."/>
            <person name="Reinhardt R."/>
            <person name="Weissenbach J."/>
            <person name="Roy S.W."/>
            <person name="Artiguenave F."/>
            <person name="Postlethwait J.H."/>
            <person name="Manak J.R."/>
            <person name="Thompson E.M."/>
            <person name="Jaillon O."/>
            <person name="Du Pasquier L."/>
            <person name="Boudinot P."/>
            <person name="Liberles D.A."/>
            <person name="Volff J.N."/>
            <person name="Philippe H."/>
            <person name="Lenhard B."/>
            <person name="Roest Crollius H."/>
            <person name="Wincker P."/>
            <person name="Chourrout D."/>
        </authorList>
    </citation>
    <scope>NUCLEOTIDE SEQUENCE [LARGE SCALE GENOMIC DNA]</scope>
</reference>
<accession>E4Y4V6</accession>
<dbReference type="AlphaFoldDB" id="E4Y4V6"/>
<evidence type="ECO:0000313" key="1">
    <source>
        <dbReference type="EMBL" id="CBY30704.1"/>
    </source>
</evidence>
<sequence>MHPDITTFCCSYPQNSVECLKLCGTTPVTPLPKDHIAIFTRPALASYLINKEGTTSSGPQITGPSDRFIRSKSAIIANIPYMFGGIVKPRRIAYLDSCAFVELNVELNNDYYDSHAALAYNAGSNALICFGNADNAYNYCSDFDGTTVRTRPSTTYSHRYGGLGFYGGTPITVGSYYPDGNKKCEVFHGSGWTTLDNDHPSDVYGHSLVGLENGHVLLIGGVDNNGWHNTIWRMRGGQTGWESYGSIQEAVRGASTIILDKSIFVIGGSNRDYYPYQRVDLTEDGSFEKSALLGYNHLNGWEPLLLIVDANFCSAS</sequence>
<dbReference type="InterPro" id="IPR015915">
    <property type="entry name" value="Kelch-typ_b-propeller"/>
</dbReference>
<dbReference type="EMBL" id="FN654281">
    <property type="protein sequence ID" value="CBY30704.1"/>
    <property type="molecule type" value="Genomic_DNA"/>
</dbReference>
<dbReference type="Gene3D" id="2.120.10.80">
    <property type="entry name" value="Kelch-type beta propeller"/>
    <property type="match status" value="1"/>
</dbReference>